<evidence type="ECO:0000313" key="1">
    <source>
        <dbReference type="EMBL" id="MBC5668449.1"/>
    </source>
</evidence>
<gene>
    <name evidence="1" type="ORF">H8S00_10675</name>
</gene>
<comment type="caution">
    <text evidence="1">The sequence shown here is derived from an EMBL/GenBank/DDBJ whole genome shotgun (WGS) entry which is preliminary data.</text>
</comment>
<sequence>MKKIALITILSALMITLIGCGISKNKVENDTPEKITVNYKNEIKKLTDKEVFKMVVDDFDEDEEEEAFALTKGKQNGDESEFELWFLNSKESKKLADAFIATSDTSIETINLGHKYVLFNEVQVRQNDEMKTIIYGVEKNQAVELYSKNRINLFVENNELYAYNYSYYELQSDFKDWMSLSQQKYHFKWDDNSKTCKEYEAKEISEEEFFKMSNAKNVKEKIDNEIKNKYSKTLENVKYTYLLREDDTVDVNMLVELKDKSKYKYYVTVSCKDNTLETDVNILEGNKELKLNI</sequence>
<dbReference type="PROSITE" id="PS51257">
    <property type="entry name" value="PROKAR_LIPOPROTEIN"/>
    <property type="match status" value="1"/>
</dbReference>
<protein>
    <recommendedName>
        <fullName evidence="3">Lipoprotein</fullName>
    </recommendedName>
</protein>
<accession>A0ABR7F669</accession>
<evidence type="ECO:0008006" key="3">
    <source>
        <dbReference type="Google" id="ProtNLM"/>
    </source>
</evidence>
<dbReference type="Proteomes" id="UP000597877">
    <property type="component" value="Unassembled WGS sequence"/>
</dbReference>
<reference evidence="1 2" key="1">
    <citation type="submission" date="2020-08" db="EMBL/GenBank/DDBJ databases">
        <title>Genome public.</title>
        <authorList>
            <person name="Liu C."/>
            <person name="Sun Q."/>
        </authorList>
    </citation>
    <scope>NUCLEOTIDE SEQUENCE [LARGE SCALE GENOMIC DNA]</scope>
    <source>
        <strain evidence="1 2">BX4</strain>
    </source>
</reference>
<dbReference type="EMBL" id="JACOOZ010000007">
    <property type="protein sequence ID" value="MBC5668449.1"/>
    <property type="molecule type" value="Genomic_DNA"/>
</dbReference>
<dbReference type="RefSeq" id="WP_186840525.1">
    <property type="nucleotide sequence ID" value="NZ_JACOOZ010000007.1"/>
</dbReference>
<keyword evidence="2" id="KW-1185">Reference proteome</keyword>
<name>A0ABR7F669_9FIRM</name>
<organism evidence="1 2">
    <name type="scientific">Eubacterium segne</name>
    <dbReference type="NCBI Taxonomy" id="2763045"/>
    <lineage>
        <taxon>Bacteria</taxon>
        <taxon>Bacillati</taxon>
        <taxon>Bacillota</taxon>
        <taxon>Clostridia</taxon>
        <taxon>Eubacteriales</taxon>
        <taxon>Eubacteriaceae</taxon>
        <taxon>Eubacterium</taxon>
    </lineage>
</organism>
<proteinExistence type="predicted"/>
<evidence type="ECO:0000313" key="2">
    <source>
        <dbReference type="Proteomes" id="UP000597877"/>
    </source>
</evidence>